<keyword evidence="5" id="KW-1185">Reference proteome</keyword>
<dbReference type="Pfam" id="PF00071">
    <property type="entry name" value="Ras"/>
    <property type="match status" value="1"/>
</dbReference>
<reference evidence="6" key="1">
    <citation type="submission" date="2025-08" db="UniProtKB">
        <authorList>
            <consortium name="RefSeq"/>
        </authorList>
    </citation>
    <scope>IDENTIFICATION</scope>
    <source>
        <tissue evidence="6">Muscle</tissue>
    </source>
</reference>
<dbReference type="PANTHER" id="PTHR45704">
    <property type="entry name" value="RAS-LIKE FAMILY MEMBER 11"/>
    <property type="match status" value="1"/>
</dbReference>
<evidence type="ECO:0000256" key="4">
    <source>
        <dbReference type="ARBA" id="ARBA00048098"/>
    </source>
</evidence>
<name>A0ABM1BC01_LIMPO</name>
<dbReference type="InterPro" id="IPR027417">
    <property type="entry name" value="P-loop_NTPase"/>
</dbReference>
<dbReference type="InterPro" id="IPR001806">
    <property type="entry name" value="Small_GTPase"/>
</dbReference>
<dbReference type="RefSeq" id="XP_013778942.1">
    <property type="nucleotide sequence ID" value="XM_013923488.1"/>
</dbReference>
<sequence>MPDLNDPPCEQNIVHMENSSRQRRIPGTSLKTGSYVLLHNKPDGNLLRLKSVLKLVLFSSAYHRHKGTSLKTGSYVLLHNKPDAVTVRYLTRRFIGEYSSSKDLLYRHHVCIDDQSCEVEVFDTSRFQDDVFPADKVDWADAFVVVYSTADRQSFHMAAESLRRIQEHMAGRHAPVILLGNKKDLEHVRQVGIHDGHEMSLHFQCQFYEVSAADTHVGVTLAFQSVLRETLEHKSRRTLPIRQKLGAMTVSKMIGAVFGKAIKNDKKKRPSLSL</sequence>
<comment type="similarity">
    <text evidence="1">Belongs to the small GTPase superfamily. Ras family.</text>
</comment>
<keyword evidence="3" id="KW-0378">Hydrolase</keyword>
<evidence type="ECO:0000313" key="6">
    <source>
        <dbReference type="RefSeq" id="XP_013778942.1"/>
    </source>
</evidence>
<evidence type="ECO:0000313" key="5">
    <source>
        <dbReference type="Proteomes" id="UP000694941"/>
    </source>
</evidence>
<dbReference type="EC" id="3.6.5.2" evidence="2"/>
<comment type="catalytic activity">
    <reaction evidence="4">
        <text>GTP + H2O = GDP + phosphate + H(+)</text>
        <dbReference type="Rhea" id="RHEA:19669"/>
        <dbReference type="ChEBI" id="CHEBI:15377"/>
        <dbReference type="ChEBI" id="CHEBI:15378"/>
        <dbReference type="ChEBI" id="CHEBI:37565"/>
        <dbReference type="ChEBI" id="CHEBI:43474"/>
        <dbReference type="ChEBI" id="CHEBI:58189"/>
        <dbReference type="EC" id="3.6.5.2"/>
    </reaction>
</comment>
<proteinExistence type="inferred from homology"/>
<dbReference type="SUPFAM" id="SSF52540">
    <property type="entry name" value="P-loop containing nucleoside triphosphate hydrolases"/>
    <property type="match status" value="1"/>
</dbReference>
<dbReference type="Proteomes" id="UP000694941">
    <property type="component" value="Unplaced"/>
</dbReference>
<dbReference type="InterPro" id="IPR051065">
    <property type="entry name" value="Ras-related_GTPase"/>
</dbReference>
<dbReference type="SMART" id="SM00173">
    <property type="entry name" value="RAS"/>
    <property type="match status" value="1"/>
</dbReference>
<dbReference type="GeneID" id="106463457"/>
<evidence type="ECO:0000256" key="2">
    <source>
        <dbReference type="ARBA" id="ARBA00011984"/>
    </source>
</evidence>
<dbReference type="Gene3D" id="3.40.50.300">
    <property type="entry name" value="P-loop containing nucleotide triphosphate hydrolases"/>
    <property type="match status" value="1"/>
</dbReference>
<protein>
    <recommendedName>
        <fullName evidence="2">small monomeric GTPase</fullName>
        <ecNumber evidence="2">3.6.5.2</ecNumber>
    </recommendedName>
</protein>
<evidence type="ECO:0000256" key="3">
    <source>
        <dbReference type="ARBA" id="ARBA00022801"/>
    </source>
</evidence>
<organism evidence="5 6">
    <name type="scientific">Limulus polyphemus</name>
    <name type="common">Atlantic horseshoe crab</name>
    <dbReference type="NCBI Taxonomy" id="6850"/>
    <lineage>
        <taxon>Eukaryota</taxon>
        <taxon>Metazoa</taxon>
        <taxon>Ecdysozoa</taxon>
        <taxon>Arthropoda</taxon>
        <taxon>Chelicerata</taxon>
        <taxon>Merostomata</taxon>
        <taxon>Xiphosura</taxon>
        <taxon>Limulidae</taxon>
        <taxon>Limulus</taxon>
    </lineage>
</organism>
<evidence type="ECO:0000256" key="1">
    <source>
        <dbReference type="ARBA" id="ARBA00008344"/>
    </source>
</evidence>
<dbReference type="PROSITE" id="PS51421">
    <property type="entry name" value="RAS"/>
    <property type="match status" value="1"/>
</dbReference>
<accession>A0ABM1BC01</accession>
<dbReference type="PROSITE" id="PS51419">
    <property type="entry name" value="RAB"/>
    <property type="match status" value="1"/>
</dbReference>
<dbReference type="SMART" id="SM00175">
    <property type="entry name" value="RAB"/>
    <property type="match status" value="1"/>
</dbReference>
<gene>
    <name evidence="6" type="primary">LOC106463457</name>
</gene>